<feature type="domain" description="Phytocyanin" evidence="5">
    <location>
        <begin position="3"/>
        <end position="106"/>
    </location>
</feature>
<dbReference type="InterPro" id="IPR028871">
    <property type="entry name" value="BlueCu_1_BS"/>
</dbReference>
<dbReference type="AlphaFoldDB" id="A0A6A2YE62"/>
<comment type="caution">
    <text evidence="6">The sequence shown here is derived from an EMBL/GenBank/DDBJ whole genome shotgun (WGS) entry which is preliminary data.</text>
</comment>
<evidence type="ECO:0000313" key="6">
    <source>
        <dbReference type="EMBL" id="KAE8674339.1"/>
    </source>
</evidence>
<evidence type="ECO:0000256" key="1">
    <source>
        <dbReference type="ARBA" id="ARBA00022723"/>
    </source>
</evidence>
<dbReference type="EMBL" id="VEPZ02001419">
    <property type="protein sequence ID" value="KAE8674339.1"/>
    <property type="molecule type" value="Genomic_DNA"/>
</dbReference>
<dbReference type="PANTHER" id="PTHR33021">
    <property type="entry name" value="BLUE COPPER PROTEIN"/>
    <property type="match status" value="1"/>
</dbReference>
<feature type="region of interest" description="Disordered" evidence="4">
    <location>
        <begin position="108"/>
        <end position="164"/>
    </location>
</feature>
<name>A0A6A2YE62_HIBSY</name>
<dbReference type="PROSITE" id="PS51485">
    <property type="entry name" value="PHYTOCYANIN"/>
    <property type="match status" value="1"/>
</dbReference>
<dbReference type="GO" id="GO:0046872">
    <property type="term" value="F:metal ion binding"/>
    <property type="evidence" value="ECO:0007669"/>
    <property type="project" value="UniProtKB-KW"/>
</dbReference>
<keyword evidence="7" id="KW-1185">Reference proteome</keyword>
<keyword evidence="3" id="KW-0325">Glycoprotein</keyword>
<dbReference type="Proteomes" id="UP000436088">
    <property type="component" value="Unassembled WGS sequence"/>
</dbReference>
<gene>
    <name evidence="6" type="ORF">F3Y22_tig00111758pilonHSYRG00125</name>
</gene>
<dbReference type="SUPFAM" id="SSF49503">
    <property type="entry name" value="Cupredoxins"/>
    <property type="match status" value="1"/>
</dbReference>
<evidence type="ECO:0000313" key="7">
    <source>
        <dbReference type="Proteomes" id="UP000436088"/>
    </source>
</evidence>
<dbReference type="InterPro" id="IPR039391">
    <property type="entry name" value="Phytocyanin-like"/>
</dbReference>
<dbReference type="Pfam" id="PF02298">
    <property type="entry name" value="Cu_bind_like"/>
    <property type="match status" value="1"/>
</dbReference>
<keyword evidence="2" id="KW-0186">Copper</keyword>
<organism evidence="6 7">
    <name type="scientific">Hibiscus syriacus</name>
    <name type="common">Rose of Sharon</name>
    <dbReference type="NCBI Taxonomy" id="106335"/>
    <lineage>
        <taxon>Eukaryota</taxon>
        <taxon>Viridiplantae</taxon>
        <taxon>Streptophyta</taxon>
        <taxon>Embryophyta</taxon>
        <taxon>Tracheophyta</taxon>
        <taxon>Spermatophyta</taxon>
        <taxon>Magnoliopsida</taxon>
        <taxon>eudicotyledons</taxon>
        <taxon>Gunneridae</taxon>
        <taxon>Pentapetalae</taxon>
        <taxon>rosids</taxon>
        <taxon>malvids</taxon>
        <taxon>Malvales</taxon>
        <taxon>Malvaceae</taxon>
        <taxon>Malvoideae</taxon>
        <taxon>Hibiscus</taxon>
    </lineage>
</organism>
<dbReference type="InterPro" id="IPR008972">
    <property type="entry name" value="Cupredoxin"/>
</dbReference>
<protein>
    <submittedName>
        <fullName evidence="6">Blue copper protein</fullName>
    </submittedName>
</protein>
<dbReference type="FunFam" id="2.60.40.420:FF:000003">
    <property type="entry name" value="Blue copper"/>
    <property type="match status" value="1"/>
</dbReference>
<accession>A0A6A2YE62</accession>
<feature type="compositionally biased region" description="Low complexity" evidence="4">
    <location>
        <begin position="129"/>
        <end position="164"/>
    </location>
</feature>
<sequence>MVQLIRWGDSTGWVIPSSNSDFYDNWADNKRFVVGDVLVFNFTTGTHNVAEVTEAAYDSCNAANPISTLSTGPARITLNRTGDHYFICAVPGHCSAGQKLSVEVRNGTRNTTAPTTSPRPAPTIPGAPSPTTTTTPATPSPTATPTTPTAAGPGPSGTPGSNSASSIAATLPPFLFLSVALVLSY</sequence>
<dbReference type="PROSITE" id="PS00196">
    <property type="entry name" value="COPPER_BLUE"/>
    <property type="match status" value="1"/>
</dbReference>
<dbReference type="GO" id="GO:0005886">
    <property type="term" value="C:plasma membrane"/>
    <property type="evidence" value="ECO:0007669"/>
    <property type="project" value="TreeGrafter"/>
</dbReference>
<dbReference type="CDD" id="cd13920">
    <property type="entry name" value="Stellacyanin"/>
    <property type="match status" value="1"/>
</dbReference>
<evidence type="ECO:0000256" key="3">
    <source>
        <dbReference type="ARBA" id="ARBA00023180"/>
    </source>
</evidence>
<dbReference type="PANTHER" id="PTHR33021:SF496">
    <property type="entry name" value="OS08G0482700 PROTEIN"/>
    <property type="match status" value="1"/>
</dbReference>
<dbReference type="Gene3D" id="2.60.40.420">
    <property type="entry name" value="Cupredoxins - blue copper proteins"/>
    <property type="match status" value="1"/>
</dbReference>
<evidence type="ECO:0000256" key="4">
    <source>
        <dbReference type="SAM" id="MobiDB-lite"/>
    </source>
</evidence>
<dbReference type="GO" id="GO:0009055">
    <property type="term" value="F:electron transfer activity"/>
    <property type="evidence" value="ECO:0007669"/>
    <property type="project" value="InterPro"/>
</dbReference>
<keyword evidence="1" id="KW-0479">Metal-binding</keyword>
<proteinExistence type="predicted"/>
<reference evidence="6" key="1">
    <citation type="submission" date="2019-09" db="EMBL/GenBank/DDBJ databases">
        <title>Draft genome information of white flower Hibiscus syriacus.</title>
        <authorList>
            <person name="Kim Y.-M."/>
        </authorList>
    </citation>
    <scope>NUCLEOTIDE SEQUENCE [LARGE SCALE GENOMIC DNA]</scope>
    <source>
        <strain evidence="6">YM2019G1</strain>
    </source>
</reference>
<feature type="compositionally biased region" description="Pro residues" evidence="4">
    <location>
        <begin position="117"/>
        <end position="128"/>
    </location>
</feature>
<evidence type="ECO:0000259" key="5">
    <source>
        <dbReference type="PROSITE" id="PS51485"/>
    </source>
</evidence>
<evidence type="ECO:0000256" key="2">
    <source>
        <dbReference type="ARBA" id="ARBA00023008"/>
    </source>
</evidence>
<dbReference type="InterPro" id="IPR003245">
    <property type="entry name" value="Phytocyanin_dom"/>
</dbReference>